<protein>
    <submittedName>
        <fullName evidence="1">Uncharacterized protein</fullName>
    </submittedName>
</protein>
<sequence length="91" mass="9593">MAMMIADLTRMIAGERTGIGSPAVSNKVSLPQSHGVFTLRGSFSANASRGNESARIDLAAQKVQNRAAECKWEVTWGLGGDSVALRACLLS</sequence>
<comment type="caution">
    <text evidence="1">The sequence shown here is derived from an EMBL/GenBank/DDBJ whole genome shotgun (WGS) entry which is preliminary data.</text>
</comment>
<name>A0A9Q1J7P2_SYNKA</name>
<organism evidence="1 2">
    <name type="scientific">Synaphobranchus kaupii</name>
    <name type="common">Kaup's arrowtooth eel</name>
    <dbReference type="NCBI Taxonomy" id="118154"/>
    <lineage>
        <taxon>Eukaryota</taxon>
        <taxon>Metazoa</taxon>
        <taxon>Chordata</taxon>
        <taxon>Craniata</taxon>
        <taxon>Vertebrata</taxon>
        <taxon>Euteleostomi</taxon>
        <taxon>Actinopterygii</taxon>
        <taxon>Neopterygii</taxon>
        <taxon>Teleostei</taxon>
        <taxon>Anguilliformes</taxon>
        <taxon>Synaphobranchidae</taxon>
        <taxon>Synaphobranchus</taxon>
    </lineage>
</organism>
<dbReference type="OrthoDB" id="6079678at2759"/>
<proteinExistence type="predicted"/>
<gene>
    <name evidence="1" type="ORF">SKAU_G00106970</name>
</gene>
<accession>A0A9Q1J7P2</accession>
<keyword evidence="2" id="KW-1185">Reference proteome</keyword>
<dbReference type="Proteomes" id="UP001152622">
    <property type="component" value="Chromosome 3"/>
</dbReference>
<dbReference type="AlphaFoldDB" id="A0A9Q1J7P2"/>
<evidence type="ECO:0000313" key="2">
    <source>
        <dbReference type="Proteomes" id="UP001152622"/>
    </source>
</evidence>
<dbReference type="EMBL" id="JAINUF010000003">
    <property type="protein sequence ID" value="KAJ8370669.1"/>
    <property type="molecule type" value="Genomic_DNA"/>
</dbReference>
<reference evidence="1" key="1">
    <citation type="journal article" date="2023" name="Science">
        <title>Genome structures resolve the early diversification of teleost fishes.</title>
        <authorList>
            <person name="Parey E."/>
            <person name="Louis A."/>
            <person name="Montfort J."/>
            <person name="Bouchez O."/>
            <person name="Roques C."/>
            <person name="Iampietro C."/>
            <person name="Lluch J."/>
            <person name="Castinel A."/>
            <person name="Donnadieu C."/>
            <person name="Desvignes T."/>
            <person name="Floi Bucao C."/>
            <person name="Jouanno E."/>
            <person name="Wen M."/>
            <person name="Mejri S."/>
            <person name="Dirks R."/>
            <person name="Jansen H."/>
            <person name="Henkel C."/>
            <person name="Chen W.J."/>
            <person name="Zahm M."/>
            <person name="Cabau C."/>
            <person name="Klopp C."/>
            <person name="Thompson A.W."/>
            <person name="Robinson-Rechavi M."/>
            <person name="Braasch I."/>
            <person name="Lecointre G."/>
            <person name="Bobe J."/>
            <person name="Postlethwait J.H."/>
            <person name="Berthelot C."/>
            <person name="Roest Crollius H."/>
            <person name="Guiguen Y."/>
        </authorList>
    </citation>
    <scope>NUCLEOTIDE SEQUENCE</scope>
    <source>
        <strain evidence="1">WJC10195</strain>
    </source>
</reference>
<evidence type="ECO:0000313" key="1">
    <source>
        <dbReference type="EMBL" id="KAJ8370669.1"/>
    </source>
</evidence>